<dbReference type="AlphaFoldDB" id="A0A4C1Y928"/>
<proteinExistence type="predicted"/>
<protein>
    <submittedName>
        <fullName evidence="1">Uncharacterized protein</fullName>
    </submittedName>
</protein>
<organism evidence="1 2">
    <name type="scientific">Eumeta variegata</name>
    <name type="common">Bagworm moth</name>
    <name type="synonym">Eumeta japonica</name>
    <dbReference type="NCBI Taxonomy" id="151549"/>
    <lineage>
        <taxon>Eukaryota</taxon>
        <taxon>Metazoa</taxon>
        <taxon>Ecdysozoa</taxon>
        <taxon>Arthropoda</taxon>
        <taxon>Hexapoda</taxon>
        <taxon>Insecta</taxon>
        <taxon>Pterygota</taxon>
        <taxon>Neoptera</taxon>
        <taxon>Endopterygota</taxon>
        <taxon>Lepidoptera</taxon>
        <taxon>Glossata</taxon>
        <taxon>Ditrysia</taxon>
        <taxon>Tineoidea</taxon>
        <taxon>Psychidae</taxon>
        <taxon>Oiketicinae</taxon>
        <taxon>Eumeta</taxon>
    </lineage>
</organism>
<evidence type="ECO:0000313" key="1">
    <source>
        <dbReference type="EMBL" id="GBP71099.1"/>
    </source>
</evidence>
<comment type="caution">
    <text evidence="1">The sequence shown here is derived from an EMBL/GenBank/DDBJ whole genome shotgun (WGS) entry which is preliminary data.</text>
</comment>
<sequence>MRRSLLDNLETWNLILRILYRQSVGRDVTDSHRDIPPLAADSCRLRDERAAAACALGRSAVTTDPSRRYRRPATGASQFTFYVTHIRAIVKSH</sequence>
<evidence type="ECO:0000313" key="2">
    <source>
        <dbReference type="Proteomes" id="UP000299102"/>
    </source>
</evidence>
<dbReference type="Proteomes" id="UP000299102">
    <property type="component" value="Unassembled WGS sequence"/>
</dbReference>
<keyword evidence="2" id="KW-1185">Reference proteome</keyword>
<accession>A0A4C1Y928</accession>
<gene>
    <name evidence="1" type="ORF">EVAR_53379_1</name>
</gene>
<dbReference type="EMBL" id="BGZK01001097">
    <property type="protein sequence ID" value="GBP71099.1"/>
    <property type="molecule type" value="Genomic_DNA"/>
</dbReference>
<name>A0A4C1Y928_EUMVA</name>
<reference evidence="1 2" key="1">
    <citation type="journal article" date="2019" name="Commun. Biol.">
        <title>The bagworm genome reveals a unique fibroin gene that provides high tensile strength.</title>
        <authorList>
            <person name="Kono N."/>
            <person name="Nakamura H."/>
            <person name="Ohtoshi R."/>
            <person name="Tomita M."/>
            <person name="Numata K."/>
            <person name="Arakawa K."/>
        </authorList>
    </citation>
    <scope>NUCLEOTIDE SEQUENCE [LARGE SCALE GENOMIC DNA]</scope>
</reference>